<organism evidence="5 6">
    <name type="scientific">Diaminobutyricimonas aerilata</name>
    <dbReference type="NCBI Taxonomy" id="1162967"/>
    <lineage>
        <taxon>Bacteria</taxon>
        <taxon>Bacillati</taxon>
        <taxon>Actinomycetota</taxon>
        <taxon>Actinomycetes</taxon>
        <taxon>Micrococcales</taxon>
        <taxon>Microbacteriaceae</taxon>
        <taxon>Diaminobutyricimonas</taxon>
    </lineage>
</organism>
<dbReference type="GO" id="GO:0003677">
    <property type="term" value="F:DNA binding"/>
    <property type="evidence" value="ECO:0007669"/>
    <property type="project" value="UniProtKB-KW"/>
</dbReference>
<dbReference type="PRINTS" id="PR00035">
    <property type="entry name" value="HTHGNTR"/>
</dbReference>
<evidence type="ECO:0000313" key="5">
    <source>
        <dbReference type="EMBL" id="PJJ70621.1"/>
    </source>
</evidence>
<dbReference type="InterPro" id="IPR036390">
    <property type="entry name" value="WH_DNA-bd_sf"/>
</dbReference>
<name>A0A2M9CFB9_9MICO</name>
<evidence type="ECO:0000259" key="4">
    <source>
        <dbReference type="PROSITE" id="PS50949"/>
    </source>
</evidence>
<keyword evidence="3" id="KW-0804">Transcription</keyword>
<dbReference type="Pfam" id="PF00392">
    <property type="entry name" value="GntR"/>
    <property type="match status" value="1"/>
</dbReference>
<dbReference type="InterPro" id="IPR011711">
    <property type="entry name" value="GntR_C"/>
</dbReference>
<accession>A0A2M9CFB9</accession>
<keyword evidence="6" id="KW-1185">Reference proteome</keyword>
<dbReference type="RefSeq" id="WP_100363024.1">
    <property type="nucleotide sequence ID" value="NZ_PGFF01000001.1"/>
</dbReference>
<dbReference type="Pfam" id="PF07729">
    <property type="entry name" value="FCD"/>
    <property type="match status" value="1"/>
</dbReference>
<keyword evidence="2" id="KW-0238">DNA-binding</keyword>
<dbReference type="Gene3D" id="1.20.120.530">
    <property type="entry name" value="GntR ligand-binding domain-like"/>
    <property type="match status" value="1"/>
</dbReference>
<evidence type="ECO:0000256" key="1">
    <source>
        <dbReference type="ARBA" id="ARBA00023015"/>
    </source>
</evidence>
<dbReference type="PANTHER" id="PTHR43537">
    <property type="entry name" value="TRANSCRIPTIONAL REGULATOR, GNTR FAMILY"/>
    <property type="match status" value="1"/>
</dbReference>
<dbReference type="SUPFAM" id="SSF46785">
    <property type="entry name" value="Winged helix' DNA-binding domain"/>
    <property type="match status" value="1"/>
</dbReference>
<dbReference type="SMART" id="SM00345">
    <property type="entry name" value="HTH_GNTR"/>
    <property type="match status" value="1"/>
</dbReference>
<dbReference type="InterPro" id="IPR036388">
    <property type="entry name" value="WH-like_DNA-bd_sf"/>
</dbReference>
<dbReference type="Gene3D" id="1.10.10.10">
    <property type="entry name" value="Winged helix-like DNA-binding domain superfamily/Winged helix DNA-binding domain"/>
    <property type="match status" value="1"/>
</dbReference>
<evidence type="ECO:0000256" key="3">
    <source>
        <dbReference type="ARBA" id="ARBA00023163"/>
    </source>
</evidence>
<dbReference type="CDD" id="cd07377">
    <property type="entry name" value="WHTH_GntR"/>
    <property type="match status" value="1"/>
</dbReference>
<keyword evidence="1" id="KW-0805">Transcription regulation</keyword>
<gene>
    <name evidence="5" type="ORF">CLV46_0143</name>
</gene>
<comment type="caution">
    <text evidence="5">The sequence shown here is derived from an EMBL/GenBank/DDBJ whole genome shotgun (WGS) entry which is preliminary data.</text>
</comment>
<evidence type="ECO:0000313" key="6">
    <source>
        <dbReference type="Proteomes" id="UP000228758"/>
    </source>
</evidence>
<dbReference type="PROSITE" id="PS50949">
    <property type="entry name" value="HTH_GNTR"/>
    <property type="match status" value="1"/>
</dbReference>
<keyword evidence="5" id="KW-0670">Pyruvate</keyword>
<sequence length="225" mass="23861">MRSHELVLDWVERRLAARDLVLGGRLPGERALAEELGVSRTAVREGLRVLEAMGVVRSAVGSGPTSGTVVVAEPSVALGSALRLHLATEHLHATDVVQTRVLLETWAAEHADPHDASLDAAAALLGEMDDETLAPAEFLDRDAAFHVAVAASAGNPLIGAMMASIRHAVRDYTLAAAERLPDWNATAARLRREHRGILEALRAGDGPGASAALRAHIEGYYGEAR</sequence>
<protein>
    <submittedName>
        <fullName evidence="5">GntR family transcriptional repressor for pyruvate dehydrogenase complex</fullName>
    </submittedName>
</protein>
<dbReference type="Proteomes" id="UP000228758">
    <property type="component" value="Unassembled WGS sequence"/>
</dbReference>
<dbReference type="GO" id="GO:0003700">
    <property type="term" value="F:DNA-binding transcription factor activity"/>
    <property type="evidence" value="ECO:0007669"/>
    <property type="project" value="InterPro"/>
</dbReference>
<dbReference type="OrthoDB" id="3567645at2"/>
<dbReference type="EMBL" id="PGFF01000001">
    <property type="protein sequence ID" value="PJJ70621.1"/>
    <property type="molecule type" value="Genomic_DNA"/>
</dbReference>
<proteinExistence type="predicted"/>
<dbReference type="InterPro" id="IPR008920">
    <property type="entry name" value="TF_FadR/GntR_C"/>
</dbReference>
<reference evidence="5 6" key="1">
    <citation type="submission" date="2017-11" db="EMBL/GenBank/DDBJ databases">
        <title>Genomic Encyclopedia of Archaeal and Bacterial Type Strains, Phase II (KMG-II): From Individual Species to Whole Genera.</title>
        <authorList>
            <person name="Goeker M."/>
        </authorList>
    </citation>
    <scope>NUCLEOTIDE SEQUENCE [LARGE SCALE GENOMIC DNA]</scope>
    <source>
        <strain evidence="5 6">DSM 27393</strain>
    </source>
</reference>
<dbReference type="PANTHER" id="PTHR43537:SF24">
    <property type="entry name" value="GLUCONATE OPERON TRANSCRIPTIONAL REPRESSOR"/>
    <property type="match status" value="1"/>
</dbReference>
<dbReference type="InterPro" id="IPR000524">
    <property type="entry name" value="Tscrpt_reg_HTH_GntR"/>
</dbReference>
<dbReference type="SUPFAM" id="SSF48008">
    <property type="entry name" value="GntR ligand-binding domain-like"/>
    <property type="match status" value="1"/>
</dbReference>
<feature type="domain" description="HTH gntR-type" evidence="4">
    <location>
        <begin position="1"/>
        <end position="73"/>
    </location>
</feature>
<dbReference type="AlphaFoldDB" id="A0A2M9CFB9"/>
<dbReference type="SMART" id="SM00895">
    <property type="entry name" value="FCD"/>
    <property type="match status" value="1"/>
</dbReference>
<evidence type="ECO:0000256" key="2">
    <source>
        <dbReference type="ARBA" id="ARBA00023125"/>
    </source>
</evidence>